<dbReference type="AlphaFoldDB" id="A0A8H7V640"/>
<name>A0A8H7V640_9FUNG</name>
<dbReference type="OrthoDB" id="2277465at2759"/>
<feature type="non-terminal residue" evidence="1">
    <location>
        <position position="1"/>
    </location>
</feature>
<sequence length="118" mass="13754">DTWIIRQDKQAYVLRPTQTRHLPELAYLISHHQVQRLERYKKTDDLFICYVHPNHDNDSVVFTQDGEQLMAEFPDVFQDKLPGLPPDRGIEHVIDTGDAVPISQQNLNFAPKIHLNLK</sequence>
<proteinExistence type="predicted"/>
<evidence type="ECO:0000313" key="2">
    <source>
        <dbReference type="Proteomes" id="UP000646827"/>
    </source>
</evidence>
<dbReference type="EMBL" id="JAEPRB010001039">
    <property type="protein sequence ID" value="KAG2208595.1"/>
    <property type="molecule type" value="Genomic_DNA"/>
</dbReference>
<gene>
    <name evidence="1" type="ORF">INT45_004560</name>
</gene>
<evidence type="ECO:0000313" key="1">
    <source>
        <dbReference type="EMBL" id="KAG2208595.1"/>
    </source>
</evidence>
<organism evidence="1 2">
    <name type="scientific">Circinella minor</name>
    <dbReference type="NCBI Taxonomy" id="1195481"/>
    <lineage>
        <taxon>Eukaryota</taxon>
        <taxon>Fungi</taxon>
        <taxon>Fungi incertae sedis</taxon>
        <taxon>Mucoromycota</taxon>
        <taxon>Mucoromycotina</taxon>
        <taxon>Mucoromycetes</taxon>
        <taxon>Mucorales</taxon>
        <taxon>Lichtheimiaceae</taxon>
        <taxon>Circinella</taxon>
    </lineage>
</organism>
<protein>
    <submittedName>
        <fullName evidence="1">Uncharacterized protein</fullName>
    </submittedName>
</protein>
<keyword evidence="2" id="KW-1185">Reference proteome</keyword>
<dbReference type="Proteomes" id="UP000646827">
    <property type="component" value="Unassembled WGS sequence"/>
</dbReference>
<comment type="caution">
    <text evidence="1">The sequence shown here is derived from an EMBL/GenBank/DDBJ whole genome shotgun (WGS) entry which is preliminary data.</text>
</comment>
<reference evidence="1 2" key="1">
    <citation type="submission" date="2020-12" db="EMBL/GenBank/DDBJ databases">
        <title>Metabolic potential, ecology and presence of endohyphal bacteria is reflected in genomic diversity of Mucoromycotina.</title>
        <authorList>
            <person name="Muszewska A."/>
            <person name="Okrasinska A."/>
            <person name="Steczkiewicz K."/>
            <person name="Drgas O."/>
            <person name="Orlowska M."/>
            <person name="Perlinska-Lenart U."/>
            <person name="Aleksandrzak-Piekarczyk T."/>
            <person name="Szatraj K."/>
            <person name="Zielenkiewicz U."/>
            <person name="Pilsyk S."/>
            <person name="Malc E."/>
            <person name="Mieczkowski P."/>
            <person name="Kruszewska J.S."/>
            <person name="Biernat P."/>
            <person name="Pawlowska J."/>
        </authorList>
    </citation>
    <scope>NUCLEOTIDE SEQUENCE [LARGE SCALE GENOMIC DNA]</scope>
    <source>
        <strain evidence="1 2">CBS 142.35</strain>
    </source>
</reference>
<accession>A0A8H7V640</accession>